<dbReference type="PROSITE" id="PS51192">
    <property type="entry name" value="HELICASE_ATP_BIND_1"/>
    <property type="match status" value="1"/>
</dbReference>
<reference evidence="9 10" key="1">
    <citation type="submission" date="2017-01" db="EMBL/GenBank/DDBJ databases">
        <authorList>
            <person name="Mah S.A."/>
            <person name="Swanson W.J."/>
            <person name="Moy G.W."/>
            <person name="Vacquier V.D."/>
        </authorList>
    </citation>
    <scope>NUCLEOTIDE SEQUENCE [LARGE SCALE GENOMIC DNA]</scope>
    <source>
        <strain evidence="9 10">NIO-1016</strain>
    </source>
</reference>
<evidence type="ECO:0000313" key="11">
    <source>
        <dbReference type="Proteomes" id="UP000215545"/>
    </source>
</evidence>
<feature type="domain" description="Helicase C-terminal" evidence="7">
    <location>
        <begin position="218"/>
        <end position="375"/>
    </location>
</feature>
<evidence type="ECO:0000313" key="10">
    <source>
        <dbReference type="Proteomes" id="UP000186385"/>
    </source>
</evidence>
<dbReference type="GO" id="GO:0016787">
    <property type="term" value="F:hydrolase activity"/>
    <property type="evidence" value="ECO:0007669"/>
    <property type="project" value="UniProtKB-KW"/>
</dbReference>
<dbReference type="InterPro" id="IPR004589">
    <property type="entry name" value="DNA_helicase_ATP-dep_RecQ"/>
</dbReference>
<dbReference type="GO" id="GO:0005524">
    <property type="term" value="F:ATP binding"/>
    <property type="evidence" value="ECO:0007669"/>
    <property type="project" value="UniProtKB-KW"/>
</dbReference>
<dbReference type="NCBIfam" id="TIGR00614">
    <property type="entry name" value="recQ_fam"/>
    <property type="match status" value="1"/>
</dbReference>
<dbReference type="EMBL" id="FTLX01000001">
    <property type="protein sequence ID" value="SIQ01508.1"/>
    <property type="molecule type" value="Genomic_DNA"/>
</dbReference>
<keyword evidence="5" id="KW-0238">DNA-binding</keyword>
<evidence type="ECO:0000259" key="7">
    <source>
        <dbReference type="PROSITE" id="PS51194"/>
    </source>
</evidence>
<keyword evidence="3 9" id="KW-0347">Helicase</keyword>
<dbReference type="GO" id="GO:0043138">
    <property type="term" value="F:3'-5' DNA helicase activity"/>
    <property type="evidence" value="ECO:0007669"/>
    <property type="project" value="TreeGrafter"/>
</dbReference>
<dbReference type="GO" id="GO:0006310">
    <property type="term" value="P:DNA recombination"/>
    <property type="evidence" value="ECO:0007669"/>
    <property type="project" value="InterPro"/>
</dbReference>
<dbReference type="InterPro" id="IPR011545">
    <property type="entry name" value="DEAD/DEAH_box_helicase_dom"/>
</dbReference>
<dbReference type="InterPro" id="IPR001650">
    <property type="entry name" value="Helicase_C-like"/>
</dbReference>
<dbReference type="InterPro" id="IPR027417">
    <property type="entry name" value="P-loop_NTPase"/>
</dbReference>
<evidence type="ECO:0000313" key="9">
    <source>
        <dbReference type="EMBL" id="SIQ01508.1"/>
    </source>
</evidence>
<evidence type="ECO:0000313" key="8">
    <source>
        <dbReference type="EMBL" id="OXS80301.1"/>
    </source>
</evidence>
<organism evidence="9 10">
    <name type="scientific">Domibacillus enclensis</name>
    <dbReference type="NCBI Taxonomy" id="1017273"/>
    <lineage>
        <taxon>Bacteria</taxon>
        <taxon>Bacillati</taxon>
        <taxon>Bacillota</taxon>
        <taxon>Bacilli</taxon>
        <taxon>Bacillales</taxon>
        <taxon>Bacillaceae</taxon>
        <taxon>Domibacillus</taxon>
    </lineage>
</organism>
<feature type="domain" description="Helicase ATP-binding" evidence="6">
    <location>
        <begin position="24"/>
        <end position="191"/>
    </location>
</feature>
<name>A0A1N6PAS7_9BACI</name>
<evidence type="ECO:0000256" key="3">
    <source>
        <dbReference type="ARBA" id="ARBA00022806"/>
    </source>
</evidence>
<proteinExistence type="predicted"/>
<evidence type="ECO:0000256" key="5">
    <source>
        <dbReference type="ARBA" id="ARBA00023125"/>
    </source>
</evidence>
<reference evidence="11" key="2">
    <citation type="submission" date="2017-03" db="EMBL/GenBank/DDBJ databases">
        <title>Bacillus sp. V-88(T) DSM27956, whole genome shotgun sequencing project.</title>
        <authorList>
            <person name="Dastager S.G."/>
            <person name="Neurgaonkar P.S."/>
            <person name="Dharne M.S."/>
        </authorList>
    </citation>
    <scope>NUCLEOTIDE SEQUENCE [LARGE SCALE GENOMIC DNA]</scope>
    <source>
        <strain evidence="11">DSM 25145</strain>
    </source>
</reference>
<dbReference type="PROSITE" id="PS51194">
    <property type="entry name" value="HELICASE_CTER"/>
    <property type="match status" value="1"/>
</dbReference>
<keyword evidence="11" id="KW-1185">Reference proteome</keyword>
<dbReference type="GO" id="GO:0009378">
    <property type="term" value="F:four-way junction helicase activity"/>
    <property type="evidence" value="ECO:0007669"/>
    <property type="project" value="TreeGrafter"/>
</dbReference>
<sequence length="480" mass="54935">MTIEDVLKQKFGYDSFRPGQQETIHSLLKGRDTLSMMPTGTGKSLCYQLPAYLMDGVTVIVSPLLSLMQDQVDQLKAGGEKRVIALNSFLQYEEKTRALLHLQHYKFIFLSPEMLQVQPIIQAIQRLTISLFVVDEAHCISQWGYDFRPDYGLLGDVRRKLNEPLTLALTATADEKVREDIKRQLCLTDPKELVFSVNRPNISMKAERMEDPLQKQKKLVELVRFFKKPGIVYFSGRKAAEEAVMLLKLNGVKKAAFYHGGMEAGDRLLIQHQFLNGELDVVCATSAFGMGINKEDVRFVIHYHMPSQMEAYLQEIGRAGRDGHPSIAVIFYVHGDERLHEFIAQSELPSCDQIKQAATQHQSLDQVEPPLTDIQKRFLEHYTKQAVLEGKRAESYILQVREHLLAKKAEKRSQMKEWIDSDECRRAGYMRFFNEEPSGQQQCCDRCGIDLAVYKENDQGNKPVKNLDWRGRLNNLLPGL</sequence>
<dbReference type="GO" id="GO:0030894">
    <property type="term" value="C:replisome"/>
    <property type="evidence" value="ECO:0007669"/>
    <property type="project" value="TreeGrafter"/>
</dbReference>
<dbReference type="Gene3D" id="3.40.50.300">
    <property type="entry name" value="P-loop containing nucleotide triphosphate hydrolases"/>
    <property type="match status" value="2"/>
</dbReference>
<dbReference type="Proteomes" id="UP000215545">
    <property type="component" value="Unassembled WGS sequence"/>
</dbReference>
<gene>
    <name evidence="8" type="ORF">B1B05_02160</name>
    <name evidence="9" type="ORF">SAMN05443094_101450</name>
</gene>
<keyword evidence="1" id="KW-0547">Nucleotide-binding</keyword>
<accession>A0A1N6PAS7</accession>
<dbReference type="GO" id="GO:0043590">
    <property type="term" value="C:bacterial nucleoid"/>
    <property type="evidence" value="ECO:0007669"/>
    <property type="project" value="TreeGrafter"/>
</dbReference>
<dbReference type="PROSITE" id="PS00690">
    <property type="entry name" value="DEAH_ATP_HELICASE"/>
    <property type="match status" value="1"/>
</dbReference>
<dbReference type="OrthoDB" id="9763310at2"/>
<dbReference type="Pfam" id="PF00271">
    <property type="entry name" value="Helicase_C"/>
    <property type="match status" value="1"/>
</dbReference>
<evidence type="ECO:0000256" key="4">
    <source>
        <dbReference type="ARBA" id="ARBA00022840"/>
    </source>
</evidence>
<dbReference type="Pfam" id="PF00270">
    <property type="entry name" value="DEAD"/>
    <property type="match status" value="1"/>
</dbReference>
<dbReference type="GO" id="GO:0003677">
    <property type="term" value="F:DNA binding"/>
    <property type="evidence" value="ECO:0007669"/>
    <property type="project" value="UniProtKB-KW"/>
</dbReference>
<dbReference type="GO" id="GO:0006281">
    <property type="term" value="P:DNA repair"/>
    <property type="evidence" value="ECO:0007669"/>
    <property type="project" value="TreeGrafter"/>
</dbReference>
<keyword evidence="2" id="KW-0378">Hydrolase</keyword>
<dbReference type="AlphaFoldDB" id="A0A1N6PAS7"/>
<dbReference type="SUPFAM" id="SSF52540">
    <property type="entry name" value="P-loop containing nucleoside triphosphate hydrolases"/>
    <property type="match status" value="1"/>
</dbReference>
<dbReference type="RefSeq" id="WP_045851401.1">
    <property type="nucleotide sequence ID" value="NZ_FTLX01000001.1"/>
</dbReference>
<dbReference type="InterPro" id="IPR014001">
    <property type="entry name" value="Helicase_ATP-bd"/>
</dbReference>
<keyword evidence="4" id="KW-0067">ATP-binding</keyword>
<dbReference type="PANTHER" id="PTHR13710:SF84">
    <property type="entry name" value="ATP-DEPENDENT DNA HELICASE RECS-RELATED"/>
    <property type="match status" value="1"/>
</dbReference>
<dbReference type="EMBL" id="MWSK01000001">
    <property type="protein sequence ID" value="OXS80301.1"/>
    <property type="molecule type" value="Genomic_DNA"/>
</dbReference>
<evidence type="ECO:0000256" key="2">
    <source>
        <dbReference type="ARBA" id="ARBA00022801"/>
    </source>
</evidence>
<dbReference type="FunFam" id="3.40.50.300:FF:001363">
    <property type="entry name" value="ATP-dependent DNA helicase RecQ"/>
    <property type="match status" value="1"/>
</dbReference>
<dbReference type="SMART" id="SM00487">
    <property type="entry name" value="DEXDc"/>
    <property type="match status" value="1"/>
</dbReference>
<dbReference type="CDD" id="cd17920">
    <property type="entry name" value="DEXHc_RecQ"/>
    <property type="match status" value="1"/>
</dbReference>
<dbReference type="Proteomes" id="UP000186385">
    <property type="component" value="Unassembled WGS sequence"/>
</dbReference>
<reference evidence="8" key="3">
    <citation type="submission" date="2017-03" db="EMBL/GenBank/DDBJ databases">
        <authorList>
            <person name="Dastager S.G."/>
            <person name="Neurgaonkar P.S."/>
            <person name="Dharne M.S."/>
        </authorList>
    </citation>
    <scope>NUCLEOTIDE SEQUENCE</scope>
    <source>
        <strain evidence="8">DSM 25145</strain>
    </source>
</reference>
<dbReference type="SMART" id="SM00490">
    <property type="entry name" value="HELICc"/>
    <property type="match status" value="1"/>
</dbReference>
<evidence type="ECO:0000259" key="6">
    <source>
        <dbReference type="PROSITE" id="PS51192"/>
    </source>
</evidence>
<dbReference type="GO" id="GO:0005737">
    <property type="term" value="C:cytoplasm"/>
    <property type="evidence" value="ECO:0007669"/>
    <property type="project" value="TreeGrafter"/>
</dbReference>
<dbReference type="STRING" id="1017273.SAMN05443094_101450"/>
<evidence type="ECO:0000256" key="1">
    <source>
        <dbReference type="ARBA" id="ARBA00022741"/>
    </source>
</evidence>
<protein>
    <submittedName>
        <fullName evidence="8 9">ATP-dependent DNA helicase</fullName>
    </submittedName>
</protein>
<dbReference type="PANTHER" id="PTHR13710">
    <property type="entry name" value="DNA HELICASE RECQ FAMILY MEMBER"/>
    <property type="match status" value="1"/>
</dbReference>
<dbReference type="InterPro" id="IPR002464">
    <property type="entry name" value="DNA/RNA_helicase_DEAH_CS"/>
</dbReference>